<dbReference type="Proteomes" id="UP000008144">
    <property type="component" value="Unassembled WGS sequence"/>
</dbReference>
<keyword evidence="13" id="KW-1185">Reference proteome</keyword>
<evidence type="ECO:0000256" key="3">
    <source>
        <dbReference type="ARBA" id="ARBA00022475"/>
    </source>
</evidence>
<dbReference type="Ensembl" id="ENSCINT00000014076.3">
    <property type="protein sequence ID" value="ENSCINP00000014076.3"/>
    <property type="gene ID" value="ENSCING00000006844.3"/>
</dbReference>
<evidence type="ECO:0000256" key="11">
    <source>
        <dbReference type="SAM" id="Phobius"/>
    </source>
</evidence>
<keyword evidence="3" id="KW-1003">Cell membrane</keyword>
<evidence type="ECO:0000256" key="2">
    <source>
        <dbReference type="ARBA" id="ARBA00004651"/>
    </source>
</evidence>
<keyword evidence="4 11" id="KW-0812">Transmembrane</keyword>
<feature type="transmembrane region" description="Helical" evidence="11">
    <location>
        <begin position="144"/>
        <end position="160"/>
    </location>
</feature>
<dbReference type="Pfam" id="PF09767">
    <property type="entry name" value="DUF2053"/>
    <property type="match status" value="1"/>
</dbReference>
<evidence type="ECO:0000256" key="10">
    <source>
        <dbReference type="ARBA" id="ARBA00034899"/>
    </source>
</evidence>
<comment type="similarity">
    <text evidence="8">Belongs to the TMEM147 family.</text>
</comment>
<dbReference type="OMA" id="SKCVYAG"/>
<dbReference type="GO" id="GO:0005789">
    <property type="term" value="C:endoplasmic reticulum membrane"/>
    <property type="evidence" value="ECO:0007669"/>
    <property type="project" value="UniProtKB-SubCell"/>
</dbReference>
<evidence type="ECO:0000256" key="9">
    <source>
        <dbReference type="ARBA" id="ARBA00034846"/>
    </source>
</evidence>
<dbReference type="KEGG" id="cin:100177683"/>
<keyword evidence="5" id="KW-0256">Endoplasmic reticulum</keyword>
<dbReference type="GO" id="GO:0005886">
    <property type="term" value="C:plasma membrane"/>
    <property type="evidence" value="ECO:0007669"/>
    <property type="project" value="UniProtKB-SubCell"/>
</dbReference>
<dbReference type="PANTHER" id="PTHR12869">
    <property type="entry name" value="SMALL SEVEN TRANSMEMBRANE DOMAIN-CONTAINING PROTEIN"/>
    <property type="match status" value="1"/>
</dbReference>
<dbReference type="GeneTree" id="ENSGT00390000013276"/>
<evidence type="ECO:0000256" key="7">
    <source>
        <dbReference type="ARBA" id="ARBA00023136"/>
    </source>
</evidence>
<feature type="transmembrane region" description="Helical" evidence="11">
    <location>
        <begin position="35"/>
        <end position="57"/>
    </location>
</feature>
<reference evidence="12" key="3">
    <citation type="submission" date="2025-09" db="UniProtKB">
        <authorList>
            <consortium name="Ensembl"/>
        </authorList>
    </citation>
    <scope>IDENTIFICATION</scope>
</reference>
<dbReference type="PANTHER" id="PTHR12869:SF0">
    <property type="entry name" value="BOS COMPLEX SUBUNIT TMEM147"/>
    <property type="match status" value="1"/>
</dbReference>
<feature type="transmembrane region" description="Helical" evidence="11">
    <location>
        <begin position="102"/>
        <end position="124"/>
    </location>
</feature>
<sequence>MTFVHFINCVALAYSPYVVTYKTSILSEYNTLMDIGFAGMIYMVTQLIKMLALATFFPSLDYNLSSNLNIVGEVLKSAVDIGDLCGLYYIITKTVGKPELKVLVTSIGWGGAQVLFSYFLSFWVGARSVEFDWKYIQMALDSNITLIHILAMSSLVWMWSRNDINRSILPIITTLLALCVFRNPIIELLLHVYVLHGWTLLVLKALFTFSVAAVSLQFYLGFIES</sequence>
<comment type="subcellular location">
    <subcellularLocation>
        <location evidence="2">Cell membrane</location>
        <topology evidence="2">Multi-pass membrane protein</topology>
    </subcellularLocation>
    <subcellularLocation>
        <location evidence="1">Endoplasmic reticulum membrane</location>
        <topology evidence="1">Multi-pass membrane protein</topology>
    </subcellularLocation>
</comment>
<evidence type="ECO:0000256" key="6">
    <source>
        <dbReference type="ARBA" id="ARBA00022989"/>
    </source>
</evidence>
<dbReference type="AlphaFoldDB" id="F6ZXN3"/>
<dbReference type="STRING" id="7719.ENSCINP00000014076"/>
<gene>
    <name evidence="12" type="primary">LOC100177683</name>
</gene>
<dbReference type="InParanoid" id="F6ZXN3"/>
<keyword evidence="7 11" id="KW-0472">Membrane</keyword>
<dbReference type="FunCoup" id="F6ZXN3">
    <property type="interactions" value="674"/>
</dbReference>
<proteinExistence type="inferred from homology"/>
<reference evidence="13" key="1">
    <citation type="journal article" date="2002" name="Science">
        <title>The draft genome of Ciona intestinalis: insights into chordate and vertebrate origins.</title>
        <authorList>
            <person name="Dehal P."/>
            <person name="Satou Y."/>
            <person name="Campbell R.K."/>
            <person name="Chapman J."/>
            <person name="Degnan B."/>
            <person name="De Tomaso A."/>
            <person name="Davidson B."/>
            <person name="Di Gregorio A."/>
            <person name="Gelpke M."/>
            <person name="Goodstein D.M."/>
            <person name="Harafuji N."/>
            <person name="Hastings K.E."/>
            <person name="Ho I."/>
            <person name="Hotta K."/>
            <person name="Huang W."/>
            <person name="Kawashima T."/>
            <person name="Lemaire P."/>
            <person name="Martinez D."/>
            <person name="Meinertzhagen I.A."/>
            <person name="Necula S."/>
            <person name="Nonaka M."/>
            <person name="Putnam N."/>
            <person name="Rash S."/>
            <person name="Saiga H."/>
            <person name="Satake M."/>
            <person name="Terry A."/>
            <person name="Yamada L."/>
            <person name="Wang H.G."/>
            <person name="Awazu S."/>
            <person name="Azumi K."/>
            <person name="Boore J."/>
            <person name="Branno M."/>
            <person name="Chin-Bow S."/>
            <person name="DeSantis R."/>
            <person name="Doyle S."/>
            <person name="Francino P."/>
            <person name="Keys D.N."/>
            <person name="Haga S."/>
            <person name="Hayashi H."/>
            <person name="Hino K."/>
            <person name="Imai K.S."/>
            <person name="Inaba K."/>
            <person name="Kano S."/>
            <person name="Kobayashi K."/>
            <person name="Kobayashi M."/>
            <person name="Lee B.I."/>
            <person name="Makabe K.W."/>
            <person name="Manohar C."/>
            <person name="Matassi G."/>
            <person name="Medina M."/>
            <person name="Mochizuki Y."/>
            <person name="Mount S."/>
            <person name="Morishita T."/>
            <person name="Miura S."/>
            <person name="Nakayama A."/>
            <person name="Nishizaka S."/>
            <person name="Nomoto H."/>
            <person name="Ohta F."/>
            <person name="Oishi K."/>
            <person name="Rigoutsos I."/>
            <person name="Sano M."/>
            <person name="Sasaki A."/>
            <person name="Sasakura Y."/>
            <person name="Shoguchi E."/>
            <person name="Shin-i T."/>
            <person name="Spagnuolo A."/>
            <person name="Stainier D."/>
            <person name="Suzuki M.M."/>
            <person name="Tassy O."/>
            <person name="Takatori N."/>
            <person name="Tokuoka M."/>
            <person name="Yagi K."/>
            <person name="Yoshizaki F."/>
            <person name="Wada S."/>
            <person name="Zhang C."/>
            <person name="Hyatt P.D."/>
            <person name="Larimer F."/>
            <person name="Detter C."/>
            <person name="Doggett N."/>
            <person name="Glavina T."/>
            <person name="Hawkins T."/>
            <person name="Richardson P."/>
            <person name="Lucas S."/>
            <person name="Kohara Y."/>
            <person name="Levine M."/>
            <person name="Satoh N."/>
            <person name="Rokhsar D.S."/>
        </authorList>
    </citation>
    <scope>NUCLEOTIDE SEQUENCE [LARGE SCALE GENOMIC DNA]</scope>
</reference>
<feature type="transmembrane region" description="Helical" evidence="11">
    <location>
        <begin position="167"/>
        <end position="186"/>
    </location>
</feature>
<organism evidence="12 13">
    <name type="scientific">Ciona intestinalis</name>
    <name type="common">Transparent sea squirt</name>
    <name type="synonym">Ascidia intestinalis</name>
    <dbReference type="NCBI Taxonomy" id="7719"/>
    <lineage>
        <taxon>Eukaryota</taxon>
        <taxon>Metazoa</taxon>
        <taxon>Chordata</taxon>
        <taxon>Tunicata</taxon>
        <taxon>Ascidiacea</taxon>
        <taxon>Phlebobranchia</taxon>
        <taxon>Cionidae</taxon>
        <taxon>Ciona</taxon>
    </lineage>
</organism>
<evidence type="ECO:0000256" key="4">
    <source>
        <dbReference type="ARBA" id="ARBA00022692"/>
    </source>
</evidence>
<protein>
    <recommendedName>
        <fullName evidence="9">BOS complex subunit TMEM147</fullName>
    </recommendedName>
    <alternativeName>
        <fullName evidence="10">Transmembrane protein 147</fullName>
    </alternativeName>
</protein>
<feature type="transmembrane region" description="Helical" evidence="11">
    <location>
        <begin position="198"/>
        <end position="222"/>
    </location>
</feature>
<evidence type="ECO:0000313" key="12">
    <source>
        <dbReference type="Ensembl" id="ENSCINP00000014076.3"/>
    </source>
</evidence>
<dbReference type="GeneID" id="100177683"/>
<accession>A0A1W2WHS4</accession>
<dbReference type="OrthoDB" id="10054730at2759"/>
<keyword evidence="6 11" id="KW-1133">Transmembrane helix</keyword>
<evidence type="ECO:0000313" key="13">
    <source>
        <dbReference type="Proteomes" id="UP000008144"/>
    </source>
</evidence>
<name>F6ZXN3_CIOIN</name>
<accession>F6ZXN3</accession>
<dbReference type="InterPro" id="IPR019164">
    <property type="entry name" value="TMEM147"/>
</dbReference>
<evidence type="ECO:0000256" key="1">
    <source>
        <dbReference type="ARBA" id="ARBA00004477"/>
    </source>
</evidence>
<evidence type="ECO:0000256" key="8">
    <source>
        <dbReference type="ARBA" id="ARBA00034739"/>
    </source>
</evidence>
<reference evidence="12" key="2">
    <citation type="submission" date="2025-08" db="UniProtKB">
        <authorList>
            <consortium name="Ensembl"/>
        </authorList>
    </citation>
    <scope>IDENTIFICATION</scope>
</reference>
<dbReference type="HOGENOM" id="CLU_086813_0_0_1"/>
<evidence type="ECO:0000256" key="5">
    <source>
        <dbReference type="ARBA" id="ARBA00022824"/>
    </source>
</evidence>
<dbReference type="RefSeq" id="XP_002131375.1">
    <property type="nucleotide sequence ID" value="XM_002131339.4"/>
</dbReference>